<name>A0ABD2Y625_9GENT</name>
<dbReference type="AlphaFoldDB" id="A0ABD2Y625"/>
<keyword evidence="3" id="KW-1185">Reference proteome</keyword>
<reference evidence="2 3" key="1">
    <citation type="submission" date="2024-11" db="EMBL/GenBank/DDBJ databases">
        <title>A near-complete genome assembly of Cinchona calisaya.</title>
        <authorList>
            <person name="Lian D.C."/>
            <person name="Zhao X.W."/>
            <person name="Wei L."/>
        </authorList>
    </citation>
    <scope>NUCLEOTIDE SEQUENCE [LARGE SCALE GENOMIC DNA]</scope>
    <source>
        <tissue evidence="2">Nenye</tissue>
    </source>
</reference>
<evidence type="ECO:0000313" key="3">
    <source>
        <dbReference type="Proteomes" id="UP001630127"/>
    </source>
</evidence>
<accession>A0ABD2Y625</accession>
<sequence>MGKGAEDSVEFSSYNFAGKRMKIMNREEDDGTTVDVAVVAHDGPQDLASSSTGDKDDLQNVAKQSLKKKMRKRSDV</sequence>
<feature type="compositionally biased region" description="Basic residues" evidence="1">
    <location>
        <begin position="65"/>
        <end position="76"/>
    </location>
</feature>
<dbReference type="EMBL" id="JBJUIK010000015">
    <property type="protein sequence ID" value="KAL3501877.1"/>
    <property type="molecule type" value="Genomic_DNA"/>
</dbReference>
<dbReference type="Proteomes" id="UP001630127">
    <property type="component" value="Unassembled WGS sequence"/>
</dbReference>
<gene>
    <name evidence="2" type="ORF">ACH5RR_036326</name>
</gene>
<protein>
    <submittedName>
        <fullName evidence="2">Uncharacterized protein</fullName>
    </submittedName>
</protein>
<evidence type="ECO:0000256" key="1">
    <source>
        <dbReference type="SAM" id="MobiDB-lite"/>
    </source>
</evidence>
<comment type="caution">
    <text evidence="2">The sequence shown here is derived from an EMBL/GenBank/DDBJ whole genome shotgun (WGS) entry which is preliminary data.</text>
</comment>
<organism evidence="2 3">
    <name type="scientific">Cinchona calisaya</name>
    <dbReference type="NCBI Taxonomy" id="153742"/>
    <lineage>
        <taxon>Eukaryota</taxon>
        <taxon>Viridiplantae</taxon>
        <taxon>Streptophyta</taxon>
        <taxon>Embryophyta</taxon>
        <taxon>Tracheophyta</taxon>
        <taxon>Spermatophyta</taxon>
        <taxon>Magnoliopsida</taxon>
        <taxon>eudicotyledons</taxon>
        <taxon>Gunneridae</taxon>
        <taxon>Pentapetalae</taxon>
        <taxon>asterids</taxon>
        <taxon>lamiids</taxon>
        <taxon>Gentianales</taxon>
        <taxon>Rubiaceae</taxon>
        <taxon>Cinchonoideae</taxon>
        <taxon>Cinchoneae</taxon>
        <taxon>Cinchona</taxon>
    </lineage>
</organism>
<proteinExistence type="predicted"/>
<feature type="region of interest" description="Disordered" evidence="1">
    <location>
        <begin position="41"/>
        <end position="76"/>
    </location>
</feature>
<evidence type="ECO:0000313" key="2">
    <source>
        <dbReference type="EMBL" id="KAL3501877.1"/>
    </source>
</evidence>